<sequence>MLKILLAIVVGLVGAVLLHLIIILSLPHFTGLDAYTRILARGDLNRFHLLSAKPDKAGLSVADPFMHVAVCSFDVDAVPLRLQARGSVPFWSLAIFDSASNEIFSMNDRTSVGGGLDVVIASPIQLTALRKALPEQLAQSILVEVPRPDGYAVVRTLAPRRSFDQAAQAFLQEASCQDFTGR</sequence>
<dbReference type="OrthoDB" id="1346484at2"/>
<gene>
    <name evidence="2" type="ORF">DEM27_02985</name>
</gene>
<dbReference type="Proteomes" id="UP000245252">
    <property type="component" value="Unassembled WGS sequence"/>
</dbReference>
<keyword evidence="1" id="KW-0812">Transmembrane</keyword>
<comment type="caution">
    <text evidence="2">The sequence shown here is derived from an EMBL/GenBank/DDBJ whole genome shotgun (WGS) entry which is preliminary data.</text>
</comment>
<protein>
    <submittedName>
        <fullName evidence="2">DUF1254 domain-containing protein</fullName>
    </submittedName>
</protein>
<dbReference type="EMBL" id="QFBC01000001">
    <property type="protein sequence ID" value="PWE58161.1"/>
    <property type="molecule type" value="Genomic_DNA"/>
</dbReference>
<keyword evidence="1" id="KW-0472">Membrane</keyword>
<keyword evidence="3" id="KW-1185">Reference proteome</keyword>
<name>A0A2U2DXW9_9HYPH</name>
<evidence type="ECO:0000256" key="1">
    <source>
        <dbReference type="SAM" id="Phobius"/>
    </source>
</evidence>
<evidence type="ECO:0000313" key="3">
    <source>
        <dbReference type="Proteomes" id="UP000245252"/>
    </source>
</evidence>
<organism evidence="2 3">
    <name type="scientific">Metarhizobium album</name>
    <dbReference type="NCBI Taxonomy" id="2182425"/>
    <lineage>
        <taxon>Bacteria</taxon>
        <taxon>Pseudomonadati</taxon>
        <taxon>Pseudomonadota</taxon>
        <taxon>Alphaproteobacteria</taxon>
        <taxon>Hyphomicrobiales</taxon>
        <taxon>Rhizobiaceae</taxon>
        <taxon>Metarhizobium</taxon>
    </lineage>
</organism>
<dbReference type="InterPro" id="IPR014456">
    <property type="entry name" value="UCP010244_IM"/>
</dbReference>
<dbReference type="PIRSF" id="PIRSF010244">
    <property type="entry name" value="UCP010244_imp"/>
    <property type="match status" value="1"/>
</dbReference>
<evidence type="ECO:0000313" key="2">
    <source>
        <dbReference type="EMBL" id="PWE58161.1"/>
    </source>
</evidence>
<accession>A0A2U2DXW9</accession>
<dbReference type="AlphaFoldDB" id="A0A2U2DXW9"/>
<proteinExistence type="predicted"/>
<keyword evidence="1" id="KW-1133">Transmembrane helix</keyword>
<feature type="transmembrane region" description="Helical" evidence="1">
    <location>
        <begin position="6"/>
        <end position="27"/>
    </location>
</feature>
<dbReference type="RefSeq" id="WP_109456679.1">
    <property type="nucleotide sequence ID" value="NZ_QFBC01000001.1"/>
</dbReference>
<reference evidence="2 3" key="1">
    <citation type="submission" date="2018-05" db="EMBL/GenBank/DDBJ databases">
        <title>The draft genome of strain NS-104.</title>
        <authorList>
            <person name="Hang P."/>
            <person name="Jiang J."/>
        </authorList>
    </citation>
    <scope>NUCLEOTIDE SEQUENCE [LARGE SCALE GENOMIC DNA]</scope>
    <source>
        <strain evidence="2 3">NS-104</strain>
    </source>
</reference>